<dbReference type="Pfam" id="PF12771">
    <property type="entry name" value="SusD-like_2"/>
    <property type="match status" value="1"/>
</dbReference>
<evidence type="ECO:0000256" key="1">
    <source>
        <dbReference type="SAM" id="SignalP"/>
    </source>
</evidence>
<feature type="chain" id="PRO_5047014266" evidence="1">
    <location>
        <begin position="29"/>
        <end position="539"/>
    </location>
</feature>
<name>A0ABS0TGD1_9FLAO</name>
<evidence type="ECO:0000313" key="3">
    <source>
        <dbReference type="Proteomes" id="UP000635665"/>
    </source>
</evidence>
<dbReference type="InterPro" id="IPR041662">
    <property type="entry name" value="SusD-like_2"/>
</dbReference>
<dbReference type="RefSeq" id="WP_198638555.1">
    <property type="nucleotide sequence ID" value="NZ_JAEHNY010000006.1"/>
</dbReference>
<dbReference type="Proteomes" id="UP000635665">
    <property type="component" value="Unassembled WGS sequence"/>
</dbReference>
<evidence type="ECO:0000313" key="2">
    <source>
        <dbReference type="EMBL" id="MBI6120105.1"/>
    </source>
</evidence>
<keyword evidence="3" id="KW-1185">Reference proteome</keyword>
<protein>
    <submittedName>
        <fullName evidence="2">SusD/RagB family nutrient-binding outer membrane lipoprotein</fullName>
    </submittedName>
</protein>
<keyword evidence="2" id="KW-0449">Lipoprotein</keyword>
<dbReference type="SUPFAM" id="SSF48452">
    <property type="entry name" value="TPR-like"/>
    <property type="match status" value="1"/>
</dbReference>
<dbReference type="EMBL" id="JAEHNY010000006">
    <property type="protein sequence ID" value="MBI6120105.1"/>
    <property type="molecule type" value="Genomic_DNA"/>
</dbReference>
<proteinExistence type="predicted"/>
<organism evidence="2 3">
    <name type="scientific">Salegentibacter maritimus</name>
    <dbReference type="NCBI Taxonomy" id="2794347"/>
    <lineage>
        <taxon>Bacteria</taxon>
        <taxon>Pseudomonadati</taxon>
        <taxon>Bacteroidota</taxon>
        <taxon>Flavobacteriia</taxon>
        <taxon>Flavobacteriales</taxon>
        <taxon>Flavobacteriaceae</taxon>
        <taxon>Salegentibacter</taxon>
    </lineage>
</organism>
<dbReference type="InterPro" id="IPR011990">
    <property type="entry name" value="TPR-like_helical_dom_sf"/>
</dbReference>
<gene>
    <name evidence="2" type="ORF">I6U50_08725</name>
</gene>
<reference evidence="2 3" key="1">
    <citation type="submission" date="2020-12" db="EMBL/GenBank/DDBJ databases">
        <title>Salegentibacter orientalis sp. nov., isolated from costal sediment.</title>
        <authorList>
            <person name="Lian F.-B."/>
        </authorList>
    </citation>
    <scope>NUCLEOTIDE SEQUENCE [LARGE SCALE GENOMIC DNA]</scope>
    <source>
        <strain evidence="2 3">F60176</strain>
    </source>
</reference>
<keyword evidence="1" id="KW-0732">Signal</keyword>
<feature type="signal peptide" evidence="1">
    <location>
        <begin position="1"/>
        <end position="28"/>
    </location>
</feature>
<dbReference type="PROSITE" id="PS51257">
    <property type="entry name" value="PROKAR_LIPOPROTEIN"/>
    <property type="match status" value="1"/>
</dbReference>
<comment type="caution">
    <text evidence="2">The sequence shown here is derived from an EMBL/GenBank/DDBJ whole genome shotgun (WGS) entry which is preliminary data.</text>
</comment>
<accession>A0ABS0TGD1</accession>
<dbReference type="Gene3D" id="1.25.40.390">
    <property type="match status" value="1"/>
</dbReference>
<sequence length="539" mass="62157">MKLYIKKIKVYSIVLLSLFLGISCTDFDELNTDPNSASEMDPNLMLTTVQYLPGSNWQEQYRYWIYPGGFMNHWTGKYAVTEYGGFGQQHSNYQERLWITYYPNVINKVVALIESTKDDESYVNVNSMARILKVQNFLKLTDYYGDIPYFDAGRGFYDDKLTPKYDKQEDIYNDFFKELKEAENALDESRPSAKYDLIYNGDIAKWKKYANSLRLRIAMRLIKINPTKAQQEAEDAIAAGVFTSNEDISYVKYENVRSPVSGTGKGNGVATYLRGSNDAVGSDTYISTELVEVLEEMDDPRLLNQYYCMSALNDVDRTDITDLVLQERGSYAAMTCQAQRFRWDPNTKYNSPWSVTIENNGSPLTINQYTYMMRPSKYLMEYDAPYIYISYAEVEFLMAEAAARGWNVNGTAAEHYKNGLEASVRQWTLFGAPVDENEVTAFSAANPLTIGDELNEINTQLWVLHFIDPLEAWANFRRSGLPEIEFYNYQPSVNQSNGVAPRRMIYPVEEQTKNTDNYNEAVSRIGEDNWTKRVWWDKQ</sequence>